<feature type="domain" description="NodB homology" evidence="3">
    <location>
        <begin position="279"/>
        <end position="456"/>
    </location>
</feature>
<accession>Q2T851</accession>
<feature type="compositionally biased region" description="Basic residues" evidence="2">
    <location>
        <begin position="30"/>
        <end position="46"/>
    </location>
</feature>
<feature type="region of interest" description="Disordered" evidence="2">
    <location>
        <begin position="118"/>
        <end position="140"/>
    </location>
</feature>
<dbReference type="KEGG" id="bte:BTH_II0448"/>
<keyword evidence="1" id="KW-0732">Signal</keyword>
<protein>
    <submittedName>
        <fullName evidence="4">Polysaccharide deacetylase domain protein</fullName>
    </submittedName>
</protein>
<dbReference type="Gene3D" id="3.20.20.370">
    <property type="entry name" value="Glycoside hydrolase/deacetylase"/>
    <property type="match status" value="1"/>
</dbReference>
<dbReference type="HOGENOM" id="CLU_036173_0_0_4"/>
<dbReference type="PANTHER" id="PTHR34216">
    <property type="match status" value="1"/>
</dbReference>
<dbReference type="Pfam" id="PF01522">
    <property type="entry name" value="Polysacc_deac_1"/>
    <property type="match status" value="1"/>
</dbReference>
<evidence type="ECO:0000313" key="4">
    <source>
        <dbReference type="EMBL" id="ABC34904.1"/>
    </source>
</evidence>
<dbReference type="Proteomes" id="UP000001930">
    <property type="component" value="Chromosome II"/>
</dbReference>
<dbReference type="SUPFAM" id="SSF88713">
    <property type="entry name" value="Glycoside hydrolase/deacetylase"/>
    <property type="match status" value="1"/>
</dbReference>
<dbReference type="AlphaFoldDB" id="Q2T851"/>
<dbReference type="GO" id="GO:0016810">
    <property type="term" value="F:hydrolase activity, acting on carbon-nitrogen (but not peptide) bonds"/>
    <property type="evidence" value="ECO:0007669"/>
    <property type="project" value="InterPro"/>
</dbReference>
<dbReference type="GO" id="GO:0005975">
    <property type="term" value="P:carbohydrate metabolic process"/>
    <property type="evidence" value="ECO:0007669"/>
    <property type="project" value="InterPro"/>
</dbReference>
<sequence length="456" mass="50293">MHQTKIGRRHTFDAGGNDAIDESAASLHPAARRIRRSRANRTKRARANGASPLRQAASPTCNMQTRANLIYIKHRACGRAPRRRHPPIVAPCMGATALTWLNAREHARRMLYDMHASHAAHEARTSVRPAPPGRRPMRRQRISRAAPNARVPPPIAACMRTACSRRDAGPDNPATNIIMSLRSRFTWRTAVFGPGLQPVSRIVATDASSGAAAVDMPPTDVAVLVFHRFSNACGTDPMTVGIATFEAQLAYVRRLGYRIVPLRDIVGWLRGEPVVLPPKAIALTIDEGHASIFDWARTIALRERAPITLFVYPSAIGEAPDSLTWHQLRVLHKTGWFDVQSHAWWHPDLNAAHRSSGALLDATRTQFEQARARIEREIGNTVDLLAWPFGAFDGELGAAAREAGYVAGFTLEPSKIRSDAPMLTLPRFLMVEECTPAVLRRLLAKTGAAREEAARR</sequence>
<dbReference type="InterPro" id="IPR051398">
    <property type="entry name" value="Polysacch_Deacetylase"/>
</dbReference>
<dbReference type="PROSITE" id="PS51677">
    <property type="entry name" value="NODB"/>
    <property type="match status" value="1"/>
</dbReference>
<keyword evidence="5" id="KW-1185">Reference proteome</keyword>
<evidence type="ECO:0000313" key="5">
    <source>
        <dbReference type="Proteomes" id="UP000001930"/>
    </source>
</evidence>
<reference evidence="4 5" key="1">
    <citation type="journal article" date="2005" name="BMC Genomics">
        <title>Bacterial genome adaptation to niches: divergence of the potential virulence genes in three Burkholderia species of different survival strategies.</title>
        <authorList>
            <person name="Kim H.S."/>
            <person name="Schell M.A."/>
            <person name="Yu Y."/>
            <person name="Ulrich R.L."/>
            <person name="Sarria S.H."/>
            <person name="Nierman W.C."/>
            <person name="DeShazer D."/>
        </authorList>
    </citation>
    <scope>NUCLEOTIDE SEQUENCE [LARGE SCALE GENOMIC DNA]</scope>
    <source>
        <strain evidence="5">ATCC 700388 / DSM 13276 / CCUG 48851 / CIP 106301 / E264</strain>
    </source>
</reference>
<dbReference type="InterPro" id="IPR002509">
    <property type="entry name" value="NODB_dom"/>
</dbReference>
<evidence type="ECO:0000256" key="2">
    <source>
        <dbReference type="SAM" id="MobiDB-lite"/>
    </source>
</evidence>
<evidence type="ECO:0000259" key="3">
    <source>
        <dbReference type="PROSITE" id="PS51677"/>
    </source>
</evidence>
<evidence type="ECO:0000256" key="1">
    <source>
        <dbReference type="ARBA" id="ARBA00022729"/>
    </source>
</evidence>
<dbReference type="EMBL" id="CP000085">
    <property type="protein sequence ID" value="ABC34904.1"/>
    <property type="molecule type" value="Genomic_DNA"/>
</dbReference>
<proteinExistence type="predicted"/>
<gene>
    <name evidence="4" type="ordered locus">BTH_II0448</name>
</gene>
<feature type="region of interest" description="Disordered" evidence="2">
    <location>
        <begin position="1"/>
        <end position="60"/>
    </location>
</feature>
<name>Q2T851_BURTA</name>
<organism evidence="4 5">
    <name type="scientific">Burkholderia thailandensis (strain ATCC 700388 / DSM 13276 / CCUG 48851 / CIP 106301 / E264)</name>
    <dbReference type="NCBI Taxonomy" id="271848"/>
    <lineage>
        <taxon>Bacteria</taxon>
        <taxon>Pseudomonadati</taxon>
        <taxon>Pseudomonadota</taxon>
        <taxon>Betaproteobacteria</taxon>
        <taxon>Burkholderiales</taxon>
        <taxon>Burkholderiaceae</taxon>
        <taxon>Burkholderia</taxon>
        <taxon>pseudomallei group</taxon>
    </lineage>
</organism>
<dbReference type="PANTHER" id="PTHR34216:SF7">
    <property type="entry name" value="POLY-BETA-1,6-N-ACETYL-D-GLUCOSAMINE N-DEACETYLASE"/>
    <property type="match status" value="1"/>
</dbReference>
<dbReference type="InterPro" id="IPR011330">
    <property type="entry name" value="Glyco_hydro/deAcase_b/a-brl"/>
</dbReference>